<reference evidence="3 4" key="1">
    <citation type="submission" date="2021-05" db="EMBL/GenBank/DDBJ databases">
        <title>Novel Bacillus species.</title>
        <authorList>
            <person name="Liu G."/>
        </authorList>
    </citation>
    <scope>NUCLEOTIDE SEQUENCE [LARGE SCALE GENOMIC DNA]</scope>
    <source>
        <strain evidence="4">FJAT-49780</strain>
    </source>
</reference>
<evidence type="ECO:0000313" key="3">
    <source>
        <dbReference type="EMBL" id="MBS4193872.1"/>
    </source>
</evidence>
<keyword evidence="1" id="KW-0472">Membrane</keyword>
<keyword evidence="1" id="KW-0812">Transmembrane</keyword>
<feature type="transmembrane region" description="Helical" evidence="1">
    <location>
        <begin position="7"/>
        <end position="24"/>
    </location>
</feature>
<protein>
    <recommendedName>
        <fullName evidence="2">Copper amine oxidase-like N-terminal domain-containing protein</fullName>
    </recommendedName>
</protein>
<sequence length="460" mass="53814">MKRISIYFFILVILSGGLLVYQWIGYSSTPGVKVNTILQTIKIKHTQNKFQVEQTITGMKEDSYTIKIPDDVSNLTCVNMNEAECNINKSNLLILEDEKVTFQYDLPVNENVKSFLLQDYSIKLQDVVIDSTRVQLSDSTWRNGNWVSNSETSSMRKMDLVDYYVMENKGNEPFLYWQEETLQKMEEDKKLIIYSNTKHQLFKNKEQLPVNGKVIHLVLTNLHEEVENDNLLILNSNRKPLEIEEKYTMALIRSAYNISSNEEELTNLILAIVLKKPIGDGKYKKMYEELVERLSDEQLTKLREKVLYFHKRKMTHNLLDTLLEEVTGYRTSFFSDNAQNNEKVAPLTLLDSRELFIKDSQVSNVKIIHENGKMMIEFVPLLKALQYEVNIDNEKIKADKRAIKYQFYPNKRIFELNQQRYGMNYAPIINIEGQAFIHLKLIETLLNVHVSEHETKIEIN</sequence>
<name>A0A942TCC7_9BACI</name>
<dbReference type="Proteomes" id="UP000681414">
    <property type="component" value="Unassembled WGS sequence"/>
</dbReference>
<keyword evidence="1" id="KW-1133">Transmembrane helix</keyword>
<comment type="caution">
    <text evidence="3">The sequence shown here is derived from an EMBL/GenBank/DDBJ whole genome shotgun (WGS) entry which is preliminary data.</text>
</comment>
<evidence type="ECO:0000256" key="1">
    <source>
        <dbReference type="SAM" id="Phobius"/>
    </source>
</evidence>
<dbReference type="InterPro" id="IPR012854">
    <property type="entry name" value="Cu_amine_oxidase-like_N"/>
</dbReference>
<feature type="domain" description="Copper amine oxidase-like N-terminal" evidence="2">
    <location>
        <begin position="362"/>
        <end position="456"/>
    </location>
</feature>
<organism evidence="3 4">
    <name type="scientific">Lederbergia citri</name>
    <dbReference type="NCBI Taxonomy" id="2833580"/>
    <lineage>
        <taxon>Bacteria</taxon>
        <taxon>Bacillati</taxon>
        <taxon>Bacillota</taxon>
        <taxon>Bacilli</taxon>
        <taxon>Bacillales</taxon>
        <taxon>Bacillaceae</taxon>
        <taxon>Lederbergia</taxon>
    </lineage>
</organism>
<evidence type="ECO:0000313" key="4">
    <source>
        <dbReference type="Proteomes" id="UP000681414"/>
    </source>
</evidence>
<dbReference type="AlphaFoldDB" id="A0A942TCC7"/>
<keyword evidence="4" id="KW-1185">Reference proteome</keyword>
<evidence type="ECO:0000259" key="2">
    <source>
        <dbReference type="Pfam" id="PF07833"/>
    </source>
</evidence>
<dbReference type="EMBL" id="JAGYPG010000001">
    <property type="protein sequence ID" value="MBS4193872.1"/>
    <property type="molecule type" value="Genomic_DNA"/>
</dbReference>
<gene>
    <name evidence="3" type="ORF">KHA97_02140</name>
</gene>
<dbReference type="Pfam" id="PF07833">
    <property type="entry name" value="Cu_amine_oxidN1"/>
    <property type="match status" value="1"/>
</dbReference>
<dbReference type="RefSeq" id="WP_213123105.1">
    <property type="nucleotide sequence ID" value="NZ_JAGYPG010000001.1"/>
</dbReference>
<proteinExistence type="predicted"/>
<accession>A0A942TCC7</accession>